<dbReference type="EMBL" id="CP133721">
    <property type="protein sequence ID" value="WMW77055.1"/>
    <property type="molecule type" value="Genomic_DNA"/>
</dbReference>
<sequence length="148" mass="17559">MLIKKLHFEIDIEAAPAKIWEALWDKQNYSIWCNEFCEGTYYQSNFNKGDRIHFLTPNGEGMYADIEEKIENEYIAFCHIGELKNFEEQSLDDQSLQWTEAIEDYRIITKENYCTLVVTIDTLEIYIDYFSTQFPKGLEKVKELAENK</sequence>
<keyword evidence="2" id="KW-1185">Reference proteome</keyword>
<dbReference type="Proteomes" id="UP001180481">
    <property type="component" value="Chromosome"/>
</dbReference>
<dbReference type="RefSeq" id="WP_309531440.1">
    <property type="nucleotide sequence ID" value="NZ_CP133721.1"/>
</dbReference>
<protein>
    <submittedName>
        <fullName evidence="1">SRPBCC domain-containing protein</fullName>
    </submittedName>
</protein>
<dbReference type="Gene3D" id="3.30.530.20">
    <property type="match status" value="1"/>
</dbReference>
<reference evidence="1" key="1">
    <citation type="submission" date="2023-09" db="EMBL/GenBank/DDBJ databases">
        <title>Flavobacterium sp. 20NA77.7 isolated from freshwater.</title>
        <authorList>
            <person name="Le V."/>
            <person name="Ko S.-R."/>
            <person name="Ahn C.-Y."/>
            <person name="Oh H.-M."/>
        </authorList>
    </citation>
    <scope>NUCLEOTIDE SEQUENCE</scope>
    <source>
        <strain evidence="1">20NA77.7</strain>
    </source>
</reference>
<accession>A0ABY9R8Z3</accession>
<proteinExistence type="predicted"/>
<gene>
    <name evidence="1" type="ORF">RF683_06035</name>
</gene>
<dbReference type="SUPFAM" id="SSF55961">
    <property type="entry name" value="Bet v1-like"/>
    <property type="match status" value="1"/>
</dbReference>
<organism evidence="1 2">
    <name type="scientific">Flavobacterium nakdongensis</name>
    <dbReference type="NCBI Taxonomy" id="3073563"/>
    <lineage>
        <taxon>Bacteria</taxon>
        <taxon>Pseudomonadati</taxon>
        <taxon>Bacteroidota</taxon>
        <taxon>Flavobacteriia</taxon>
        <taxon>Flavobacteriales</taxon>
        <taxon>Flavobacteriaceae</taxon>
        <taxon>Flavobacterium</taxon>
    </lineage>
</organism>
<evidence type="ECO:0000313" key="2">
    <source>
        <dbReference type="Proteomes" id="UP001180481"/>
    </source>
</evidence>
<evidence type="ECO:0000313" key="1">
    <source>
        <dbReference type="EMBL" id="WMW77055.1"/>
    </source>
</evidence>
<dbReference type="InterPro" id="IPR023393">
    <property type="entry name" value="START-like_dom_sf"/>
</dbReference>
<name>A0ABY9R8Z3_9FLAO</name>